<proteinExistence type="predicted"/>
<keyword evidence="1" id="KW-1133">Transmembrane helix</keyword>
<gene>
    <name evidence="2" type="ORF">EKG35_07350</name>
</gene>
<dbReference type="EMBL" id="RXNR01000015">
    <property type="protein sequence ID" value="RTQ93925.1"/>
    <property type="molecule type" value="Genomic_DNA"/>
</dbReference>
<evidence type="ECO:0000256" key="1">
    <source>
        <dbReference type="SAM" id="Phobius"/>
    </source>
</evidence>
<keyword evidence="3" id="KW-1185">Reference proteome</keyword>
<dbReference type="Proteomes" id="UP000276349">
    <property type="component" value="Unassembled WGS sequence"/>
</dbReference>
<sequence length="117" mass="13936">MKQRYRRNILVLLFIIIAAIIVLIYEHSYEVNKIYNIEDSNAYYWQKYMNEEEFAKLKNGMSYMDVVGIAKGGGEQVSAGVFRWDDELLMTQGYEIHFENDKLIDKKIYEKRGYSTR</sequence>
<name>A0A431UTC9_9BACI</name>
<keyword evidence="1" id="KW-0472">Membrane</keyword>
<feature type="transmembrane region" description="Helical" evidence="1">
    <location>
        <begin position="7"/>
        <end position="25"/>
    </location>
</feature>
<evidence type="ECO:0000313" key="3">
    <source>
        <dbReference type="Proteomes" id="UP000276349"/>
    </source>
</evidence>
<dbReference type="RefSeq" id="WP_126293796.1">
    <property type="nucleotide sequence ID" value="NZ_CP155468.1"/>
</dbReference>
<organism evidence="2 3">
    <name type="scientific">Lysinibacillus telephonicus</name>
    <dbReference type="NCBI Taxonomy" id="1714840"/>
    <lineage>
        <taxon>Bacteria</taxon>
        <taxon>Bacillati</taxon>
        <taxon>Bacillota</taxon>
        <taxon>Bacilli</taxon>
        <taxon>Bacillales</taxon>
        <taxon>Bacillaceae</taxon>
        <taxon>Lysinibacillus</taxon>
    </lineage>
</organism>
<reference evidence="2 3" key="1">
    <citation type="submission" date="2018-12" db="EMBL/GenBank/DDBJ databases">
        <authorList>
            <person name="Yu L."/>
        </authorList>
    </citation>
    <scope>NUCLEOTIDE SEQUENCE [LARGE SCALE GENOMIC DNA]</scope>
    <source>
        <strain evidence="2 3">S5H2222</strain>
    </source>
</reference>
<comment type="caution">
    <text evidence="2">The sequence shown here is derived from an EMBL/GenBank/DDBJ whole genome shotgun (WGS) entry which is preliminary data.</text>
</comment>
<accession>A0A431UTC9</accession>
<evidence type="ECO:0000313" key="2">
    <source>
        <dbReference type="EMBL" id="RTQ93925.1"/>
    </source>
</evidence>
<dbReference type="OrthoDB" id="2454707at2"/>
<dbReference type="AlphaFoldDB" id="A0A431UTC9"/>
<keyword evidence="1" id="KW-0812">Transmembrane</keyword>
<protein>
    <submittedName>
        <fullName evidence="2">Uncharacterized protein</fullName>
    </submittedName>
</protein>